<feature type="chain" id="PRO_5025510322" description="MAM domain-containing protein" evidence="1">
    <location>
        <begin position="21"/>
        <end position="325"/>
    </location>
</feature>
<feature type="signal peptide" evidence="1">
    <location>
        <begin position="1"/>
        <end position="20"/>
    </location>
</feature>
<dbReference type="InterPro" id="IPR000998">
    <property type="entry name" value="MAM_dom"/>
</dbReference>
<evidence type="ECO:0000313" key="3">
    <source>
        <dbReference type="EMBL" id="KAF0309307.1"/>
    </source>
</evidence>
<accession>A0A6A4WPK7</accession>
<proteinExistence type="predicted"/>
<feature type="domain" description="MAM" evidence="2">
    <location>
        <begin position="25"/>
        <end position="196"/>
    </location>
</feature>
<protein>
    <recommendedName>
        <fullName evidence="2">MAM domain-containing protein</fullName>
    </recommendedName>
</protein>
<name>A0A6A4WPK7_AMPAM</name>
<dbReference type="SUPFAM" id="SSF49899">
    <property type="entry name" value="Concanavalin A-like lectins/glucanases"/>
    <property type="match status" value="1"/>
</dbReference>
<dbReference type="EMBL" id="VIIS01000415">
    <property type="protein sequence ID" value="KAF0309307.1"/>
    <property type="molecule type" value="Genomic_DNA"/>
</dbReference>
<dbReference type="InterPro" id="IPR013320">
    <property type="entry name" value="ConA-like_dom_sf"/>
</dbReference>
<dbReference type="AlphaFoldDB" id="A0A6A4WPK7"/>
<organism evidence="3 4">
    <name type="scientific">Amphibalanus amphitrite</name>
    <name type="common">Striped barnacle</name>
    <name type="synonym">Balanus amphitrite</name>
    <dbReference type="NCBI Taxonomy" id="1232801"/>
    <lineage>
        <taxon>Eukaryota</taxon>
        <taxon>Metazoa</taxon>
        <taxon>Ecdysozoa</taxon>
        <taxon>Arthropoda</taxon>
        <taxon>Crustacea</taxon>
        <taxon>Multicrustacea</taxon>
        <taxon>Cirripedia</taxon>
        <taxon>Thoracica</taxon>
        <taxon>Thoracicalcarea</taxon>
        <taxon>Balanomorpha</taxon>
        <taxon>Balanoidea</taxon>
        <taxon>Balanidae</taxon>
        <taxon>Amphibalaninae</taxon>
        <taxon>Amphibalanus</taxon>
    </lineage>
</organism>
<keyword evidence="4" id="KW-1185">Reference proteome</keyword>
<dbReference type="OrthoDB" id="6401592at2759"/>
<evidence type="ECO:0000256" key="1">
    <source>
        <dbReference type="SAM" id="SignalP"/>
    </source>
</evidence>
<evidence type="ECO:0000313" key="4">
    <source>
        <dbReference type="Proteomes" id="UP000440578"/>
    </source>
</evidence>
<dbReference type="Proteomes" id="UP000440578">
    <property type="component" value="Unassembled WGS sequence"/>
</dbReference>
<dbReference type="GO" id="GO:0016020">
    <property type="term" value="C:membrane"/>
    <property type="evidence" value="ECO:0007669"/>
    <property type="project" value="InterPro"/>
</dbReference>
<reference evidence="3 4" key="1">
    <citation type="submission" date="2019-07" db="EMBL/GenBank/DDBJ databases">
        <title>Draft genome assembly of a fouling barnacle, Amphibalanus amphitrite (Darwin, 1854): The first reference genome for Thecostraca.</title>
        <authorList>
            <person name="Kim W."/>
        </authorList>
    </citation>
    <scope>NUCLEOTIDE SEQUENCE [LARGE SCALE GENOMIC DNA]</scope>
    <source>
        <strain evidence="3">SNU_AA5</strain>
        <tissue evidence="3">Soma without cirri and trophi</tissue>
    </source>
</reference>
<keyword evidence="1" id="KW-0732">Signal</keyword>
<dbReference type="PROSITE" id="PS50060">
    <property type="entry name" value="MAM_2"/>
    <property type="match status" value="1"/>
</dbReference>
<evidence type="ECO:0000259" key="2">
    <source>
        <dbReference type="PROSITE" id="PS50060"/>
    </source>
</evidence>
<dbReference type="Gene3D" id="2.60.120.200">
    <property type="match status" value="1"/>
</dbReference>
<comment type="caution">
    <text evidence="3">The sequence shown here is derived from an EMBL/GenBank/DDBJ whole genome shotgun (WGS) entry which is preliminary data.</text>
</comment>
<dbReference type="Pfam" id="PF00629">
    <property type="entry name" value="MAM"/>
    <property type="match status" value="1"/>
</dbReference>
<sequence length="325" mass="35521">MTRLTLTLTLLAAAAALAAADYCEDFESGDSGQLWSGNPLDQAGTWEVRLVSELRRQVPDLPAEPSGRYLAWVAPLNFSSTEYVHGRLVTTAALPYPAGSSISLRYWIRSQYVSSAALDVRFVVGTAEQPTPFLDLSDQSGPTNDQWRTVTAQIPASSQPVKLSIFGGRGLDQLDQVAIDDITVHGPDGLDHPCGLVPCVCSLGTHDHSSADHVFTLVSLRPFPSYGCDHEAEHLCEEECRTSRDIFEAAGDWESLVNGSRLGDLACATWGRDETHGLVTGMYDKLCDRDRKHVGNFEPHLCCKDGAYVACKLSMARNRLVRNRP</sequence>
<gene>
    <name evidence="3" type="ORF">FJT64_019556</name>
</gene>